<comment type="caution">
    <text evidence="1">The sequence shown here is derived from an EMBL/GenBank/DDBJ whole genome shotgun (WGS) entry which is preliminary data.</text>
</comment>
<proteinExistence type="predicted"/>
<evidence type="ECO:0000313" key="1">
    <source>
        <dbReference type="EMBL" id="MDT0603808.1"/>
    </source>
</evidence>
<reference evidence="1 2" key="1">
    <citation type="submission" date="2023-09" db="EMBL/GenBank/DDBJ databases">
        <authorList>
            <person name="Rey-Velasco X."/>
        </authorList>
    </citation>
    <scope>NUCLEOTIDE SEQUENCE [LARGE SCALE GENOMIC DNA]</scope>
    <source>
        <strain evidence="1 2">W431</strain>
    </source>
</reference>
<dbReference type="Gene3D" id="3.40.50.2000">
    <property type="entry name" value="Glycogen Phosphorylase B"/>
    <property type="match status" value="1"/>
</dbReference>
<protein>
    <recommendedName>
        <fullName evidence="3">Glycosyltransferase family 1 protein</fullName>
    </recommendedName>
</protein>
<gene>
    <name evidence="1" type="ORF">RM573_09395</name>
</gene>
<dbReference type="Proteomes" id="UP001266357">
    <property type="component" value="Unassembled WGS sequence"/>
</dbReference>
<dbReference type="RefSeq" id="WP_311580741.1">
    <property type="nucleotide sequence ID" value="NZ_JAVRIF010000004.1"/>
</dbReference>
<dbReference type="SUPFAM" id="SSF53756">
    <property type="entry name" value="UDP-Glycosyltransferase/glycogen phosphorylase"/>
    <property type="match status" value="1"/>
</dbReference>
<evidence type="ECO:0000313" key="2">
    <source>
        <dbReference type="Proteomes" id="UP001266357"/>
    </source>
</evidence>
<organism evidence="1 2">
    <name type="scientific">Thalassotalea castellviae</name>
    <dbReference type="NCBI Taxonomy" id="3075612"/>
    <lineage>
        <taxon>Bacteria</taxon>
        <taxon>Pseudomonadati</taxon>
        <taxon>Pseudomonadota</taxon>
        <taxon>Gammaproteobacteria</taxon>
        <taxon>Alteromonadales</taxon>
        <taxon>Colwelliaceae</taxon>
        <taxon>Thalassotalea</taxon>
    </lineage>
</organism>
<evidence type="ECO:0008006" key="3">
    <source>
        <dbReference type="Google" id="ProtNLM"/>
    </source>
</evidence>
<sequence length="294" mass="34271">MIVFFGKHEIIDQWREVIGDDTRFAFCESYQQLSHFTPKSCIVVYVRIPNKASLRIALKLKLKGYKVAKFWAGTDSRYFNDARGIEKLYSKIIYKLCINNNLSPAPWLSQVLESNGLKTQYWQSCSPIFLLEEQLSRNNIPTSESKPIKKVLVYSNPDRHWIYNTDRMLALSKKLPHINFIFVGDNTIKTDSYPNVTSLGRIDQNRLFSLFKECDILLRITSHDGFSRMAIEAMYFGMQVITNWPVPYTIECHTDIAIEEALQQPVTFNLEGYNYIRREFNVSHWKSTLVNALK</sequence>
<accession>A0ABU3A3W8</accession>
<keyword evidence="2" id="KW-1185">Reference proteome</keyword>
<dbReference type="EMBL" id="JAVRIF010000004">
    <property type="protein sequence ID" value="MDT0603808.1"/>
    <property type="molecule type" value="Genomic_DNA"/>
</dbReference>
<name>A0ABU3A3W8_9GAMM</name>